<dbReference type="OrthoDB" id="4869984at2759"/>
<feature type="region of interest" description="Disordered" evidence="1">
    <location>
        <begin position="1"/>
        <end position="39"/>
    </location>
</feature>
<dbReference type="Proteomes" id="UP000034112">
    <property type="component" value="Unassembled WGS sequence"/>
</dbReference>
<evidence type="ECO:0000256" key="1">
    <source>
        <dbReference type="SAM" id="MobiDB-lite"/>
    </source>
</evidence>
<dbReference type="EMBL" id="JOKZ01000078">
    <property type="protein sequence ID" value="KKP04407.1"/>
    <property type="molecule type" value="Genomic_DNA"/>
</dbReference>
<evidence type="ECO:0000313" key="2">
    <source>
        <dbReference type="EMBL" id="KKP04407.1"/>
    </source>
</evidence>
<feature type="region of interest" description="Disordered" evidence="1">
    <location>
        <begin position="358"/>
        <end position="392"/>
    </location>
</feature>
<dbReference type="AlphaFoldDB" id="A0A0F9ZWK7"/>
<feature type="compositionally biased region" description="Polar residues" evidence="1">
    <location>
        <begin position="20"/>
        <end position="39"/>
    </location>
</feature>
<feature type="compositionally biased region" description="Basic and acidic residues" evidence="1">
    <location>
        <begin position="423"/>
        <end position="433"/>
    </location>
</feature>
<sequence length="470" mass="51096">MANNVVVAGDPAKTPPVVPGQTTPRNEGTTPSVPSKGQTTVLALTPKKKSKRLRTGEYAVESMPVLNLGTAKAPSIPKKSSGIDSSIFSGNRERKSWGPRKTLLPWAPTALEPNRLAEGTTNGPTAAAPDDQGDNDPAEVTWARIASKEKTHKNKANNANTSESNGKGPAPSSGPRGKNKAAKAEQKPDDRIFIRVPPDHVWKKMSAIGARQELVSKAKLQPDDITDFREVRSGFALRPKNQEIKKRILATGAAVTDKNLKFEEACTWETYLVRRVEKFYKDATGHNPTDALIPEEARVAAGASRPPVACRKAPFGETPDTCCYYISFDEKVKNGFRLFSTSAPAEPRLKKIRGLGRAEYEKLNPPPRPTEKPQQAPTSTPTPAPSTAPAPVRRIRGLLPGEVRNPIFYPNYFVIDVDEDEDGTRNQDKREPSPARLTIEAVGDENGDEDGDENIDDAGYTAEEAPESPL</sequence>
<proteinExistence type="predicted"/>
<organism evidence="2 3">
    <name type="scientific">Trichoderma harzianum</name>
    <name type="common">Hypocrea lixii</name>
    <dbReference type="NCBI Taxonomy" id="5544"/>
    <lineage>
        <taxon>Eukaryota</taxon>
        <taxon>Fungi</taxon>
        <taxon>Dikarya</taxon>
        <taxon>Ascomycota</taxon>
        <taxon>Pezizomycotina</taxon>
        <taxon>Sordariomycetes</taxon>
        <taxon>Hypocreomycetidae</taxon>
        <taxon>Hypocreales</taxon>
        <taxon>Hypocreaceae</taxon>
        <taxon>Trichoderma</taxon>
    </lineage>
</organism>
<feature type="region of interest" description="Disordered" evidence="1">
    <location>
        <begin position="71"/>
        <end position="190"/>
    </location>
</feature>
<reference evidence="3" key="1">
    <citation type="journal article" date="2015" name="Genome Announc.">
        <title>Draft whole-genome sequence of the biocontrol agent Trichoderma harzianum T6776.</title>
        <authorList>
            <person name="Baroncelli R."/>
            <person name="Piaggeschi G."/>
            <person name="Fiorini L."/>
            <person name="Bertolini E."/>
            <person name="Zapparata A."/>
            <person name="Pe M.E."/>
            <person name="Sarrocco S."/>
            <person name="Vannacci G."/>
        </authorList>
    </citation>
    <scope>NUCLEOTIDE SEQUENCE [LARGE SCALE GENOMIC DNA]</scope>
    <source>
        <strain evidence="3">T6776</strain>
    </source>
</reference>
<protein>
    <submittedName>
        <fullName evidence="2">Uncharacterized protein</fullName>
    </submittedName>
</protein>
<feature type="compositionally biased region" description="Acidic residues" evidence="1">
    <location>
        <begin position="442"/>
        <end position="456"/>
    </location>
</feature>
<gene>
    <name evidence="2" type="ORF">THAR02_03483</name>
</gene>
<comment type="caution">
    <text evidence="2">The sequence shown here is derived from an EMBL/GenBank/DDBJ whole genome shotgun (WGS) entry which is preliminary data.</text>
</comment>
<name>A0A0F9ZWK7_TRIHA</name>
<accession>A0A0F9ZWK7</accession>
<evidence type="ECO:0000313" key="3">
    <source>
        <dbReference type="Proteomes" id="UP000034112"/>
    </source>
</evidence>
<feature type="region of interest" description="Disordered" evidence="1">
    <location>
        <begin position="420"/>
        <end position="470"/>
    </location>
</feature>